<comment type="caution">
    <text evidence="3">The sequence shown here is derived from an EMBL/GenBank/DDBJ whole genome shotgun (WGS) entry which is preliminary data.</text>
</comment>
<keyword evidence="1" id="KW-1133">Transmembrane helix</keyword>
<evidence type="ECO:0000313" key="3">
    <source>
        <dbReference type="EMBL" id="GMA91743.1"/>
    </source>
</evidence>
<reference evidence="4" key="1">
    <citation type="journal article" date="2019" name="Int. J. Syst. Evol. Microbiol.">
        <title>The Global Catalogue of Microorganisms (GCM) 10K type strain sequencing project: providing services to taxonomists for standard genome sequencing and annotation.</title>
        <authorList>
            <consortium name="The Broad Institute Genomics Platform"/>
            <consortium name="The Broad Institute Genome Sequencing Center for Infectious Disease"/>
            <person name="Wu L."/>
            <person name="Ma J."/>
        </authorList>
    </citation>
    <scope>NUCLEOTIDE SEQUENCE [LARGE SCALE GENOMIC DNA]</scope>
    <source>
        <strain evidence="4">NBRC 108755</strain>
    </source>
</reference>
<accession>A0ABQ6JWH9</accession>
<dbReference type="Gene3D" id="3.40.50.1820">
    <property type="entry name" value="alpha/beta hydrolase"/>
    <property type="match status" value="1"/>
</dbReference>
<name>A0ABQ6JWH9_9MICO</name>
<dbReference type="InterPro" id="IPR029058">
    <property type="entry name" value="AB_hydrolase_fold"/>
</dbReference>
<sequence length="552" mass="59257">MRQTIPGDAAVLRSGSNSIERTGELVLELAVELERIAADDGSIGDAADTIRGRTREAAGTLRRAEPRYTTTAGAVQEFAVTLADVQSAHRDAVSRHDDARSKVVYYQHEIAEIDARRLRMMMSLPDPEEEADLARRRAYLAAELGTAQNHFHSAEAAALEAERRWDEAARAAADRIHPALEALNDSFLEKVGAALDDIGAFLVAVGEWVVKILDTIITTVLLIVMVVVAIVVVLSFVLSVFGLYLLFLLATGTTLDEIVEILVGIVLVVVPILTSVVALLMLREMLTPTPTPVPVGPGGGRLVDRGEKVPYEYLFDNNGSLDKQGGTDETIVEIVQVMNPDGTPAVDENGNPIWRVTLPSTQDWQLPGLSEGIGDHGGVNDLGSNLALILTPEQQAAYERAVLLAMTQAGIGPQDSVMLVGWSQGGIVAGAIASDPNSGFTVRAIAVAGSPIDHMPIPDSVSVLAFQHDGDHVPRLDGTRPVDRDNWTTVQQAATGSGYPHASDKYADTARAATTGTVDPDVQRIIDRQEMFFSPTEIARQYSIEETDTALL</sequence>
<feature type="transmembrane region" description="Helical" evidence="1">
    <location>
        <begin position="220"/>
        <end position="249"/>
    </location>
</feature>
<protein>
    <recommendedName>
        <fullName evidence="2">GPI inositol-deacylase PGAP1-like alpha/beta domain-containing protein</fullName>
    </recommendedName>
</protein>
<evidence type="ECO:0000313" key="4">
    <source>
        <dbReference type="Proteomes" id="UP001157069"/>
    </source>
</evidence>
<proteinExistence type="predicted"/>
<dbReference type="Pfam" id="PF07819">
    <property type="entry name" value="PGAP1"/>
    <property type="match status" value="1"/>
</dbReference>
<evidence type="ECO:0000259" key="2">
    <source>
        <dbReference type="Pfam" id="PF07819"/>
    </source>
</evidence>
<feature type="transmembrane region" description="Helical" evidence="1">
    <location>
        <begin position="261"/>
        <end position="282"/>
    </location>
</feature>
<dbReference type="RefSeq" id="WP_284300230.1">
    <property type="nucleotide sequence ID" value="NZ_BSVA01000001.1"/>
</dbReference>
<gene>
    <name evidence="3" type="ORF">GCM10025869_22720</name>
</gene>
<dbReference type="EMBL" id="BSVA01000001">
    <property type="protein sequence ID" value="GMA91743.1"/>
    <property type="molecule type" value="Genomic_DNA"/>
</dbReference>
<keyword evidence="1" id="KW-0472">Membrane</keyword>
<keyword evidence="1" id="KW-0812">Transmembrane</keyword>
<organism evidence="3 4">
    <name type="scientific">Homoserinibacter gongjuensis</name>
    <dbReference type="NCBI Taxonomy" id="1162968"/>
    <lineage>
        <taxon>Bacteria</taxon>
        <taxon>Bacillati</taxon>
        <taxon>Actinomycetota</taxon>
        <taxon>Actinomycetes</taxon>
        <taxon>Micrococcales</taxon>
        <taxon>Microbacteriaceae</taxon>
        <taxon>Homoserinibacter</taxon>
    </lineage>
</organism>
<keyword evidence="4" id="KW-1185">Reference proteome</keyword>
<dbReference type="Proteomes" id="UP001157069">
    <property type="component" value="Unassembled WGS sequence"/>
</dbReference>
<dbReference type="SUPFAM" id="SSF53474">
    <property type="entry name" value="alpha/beta-Hydrolases"/>
    <property type="match status" value="1"/>
</dbReference>
<feature type="domain" description="GPI inositol-deacylase PGAP1-like alpha/beta" evidence="2">
    <location>
        <begin position="404"/>
        <end position="476"/>
    </location>
</feature>
<evidence type="ECO:0000256" key="1">
    <source>
        <dbReference type="SAM" id="Phobius"/>
    </source>
</evidence>
<dbReference type="InterPro" id="IPR012908">
    <property type="entry name" value="PGAP1-ab_dom-like"/>
</dbReference>